<dbReference type="InterPro" id="IPR050232">
    <property type="entry name" value="FBL13/AtMIF1-like"/>
</dbReference>
<dbReference type="Gene3D" id="1.20.1280.50">
    <property type="match status" value="1"/>
</dbReference>
<dbReference type="Pfam" id="PF08387">
    <property type="entry name" value="FBD"/>
    <property type="match status" value="1"/>
</dbReference>
<evidence type="ECO:0000313" key="4">
    <source>
        <dbReference type="Proteomes" id="UP000008827"/>
    </source>
</evidence>
<dbReference type="OMA" id="RIRRYEY"/>
<dbReference type="InterPro" id="IPR053781">
    <property type="entry name" value="F-box_AtFBL13-like"/>
</dbReference>
<name>K7M3R2_SOYBN</name>
<proteinExistence type="predicted"/>
<sequence>MADSFSSLTESVLCYILSFLPTKDAVATSVLSKRWKPLWRSVPAFDFDCDSFSSADLPLLKILHLPHVFFSQNINFFGELLSGCPNLEDMELKYLGSTSNAIEAKFKKLPKLVRAVMNKDQIPLEVVHNVQFLRINWRVKINEDLIPEFHNLTRIEFSYSEHNRNWMEVLKVLKHCPNLQHLVIDQGGNSHCVPKCISSHLRTCCVYKYGGYETVFEFERYIVQNARLLQDMTICSYRGRSRRKKLEMIKKISLCTKLSSTCKLSFN</sequence>
<dbReference type="HOGENOM" id="CLU_010721_1_0_1"/>
<dbReference type="Pfam" id="PF00646">
    <property type="entry name" value="F-box"/>
    <property type="match status" value="1"/>
</dbReference>
<reference evidence="2" key="3">
    <citation type="submission" date="2018-07" db="EMBL/GenBank/DDBJ databases">
        <title>WGS assembly of Glycine max.</title>
        <authorList>
            <person name="Schmutz J."/>
            <person name="Cannon S."/>
            <person name="Schlueter J."/>
            <person name="Ma J."/>
            <person name="Mitros T."/>
            <person name="Nelson W."/>
            <person name="Hyten D."/>
            <person name="Song Q."/>
            <person name="Thelen J."/>
            <person name="Cheng J."/>
            <person name="Xu D."/>
            <person name="Hellsten U."/>
            <person name="May G."/>
            <person name="Yu Y."/>
            <person name="Sakurai T."/>
            <person name="Umezawa T."/>
            <person name="Bhattacharyya M."/>
            <person name="Sandhu D."/>
            <person name="Valliyodan B."/>
            <person name="Lindquist E."/>
            <person name="Peto M."/>
            <person name="Grant D."/>
            <person name="Shu S."/>
            <person name="Goodstein D."/>
            <person name="Barry K."/>
            <person name="Futrell-Griggs M."/>
            <person name="Abernathy B."/>
            <person name="Du J."/>
            <person name="Tian Z."/>
            <person name="Zhu L."/>
            <person name="Gill N."/>
            <person name="Joshi T."/>
            <person name="Libault M."/>
            <person name="Sethuraman A."/>
            <person name="Zhang X."/>
            <person name="Shinozaki K."/>
            <person name="Nguyen H."/>
            <person name="Wing R."/>
            <person name="Cregan P."/>
            <person name="Specht J."/>
            <person name="Grimwood J."/>
            <person name="Rokhsar D."/>
            <person name="Stacey G."/>
            <person name="Shoemaker R."/>
            <person name="Jackson S."/>
        </authorList>
    </citation>
    <scope>NUCLEOTIDE SEQUENCE</scope>
    <source>
        <tissue evidence="2">Callus</tissue>
    </source>
</reference>
<dbReference type="InterPro" id="IPR006566">
    <property type="entry name" value="FBD"/>
</dbReference>
<protein>
    <recommendedName>
        <fullName evidence="1">FBD domain-containing protein</fullName>
    </recommendedName>
</protein>
<dbReference type="InParanoid" id="K7M3R2"/>
<accession>K7M3R2</accession>
<dbReference type="Gene3D" id="3.80.10.10">
    <property type="entry name" value="Ribonuclease Inhibitor"/>
    <property type="match status" value="1"/>
</dbReference>
<dbReference type="InterPro" id="IPR036047">
    <property type="entry name" value="F-box-like_dom_sf"/>
</dbReference>
<dbReference type="SMART" id="SM00579">
    <property type="entry name" value="FBD"/>
    <property type="match status" value="1"/>
</dbReference>
<dbReference type="InterPro" id="IPR001810">
    <property type="entry name" value="F-box_dom"/>
</dbReference>
<dbReference type="EMBL" id="CM000846">
    <property type="protein sequence ID" value="KRH23383.1"/>
    <property type="molecule type" value="Genomic_DNA"/>
</dbReference>
<dbReference type="PANTHER" id="PTHR31900">
    <property type="entry name" value="F-BOX/RNI SUPERFAMILY PROTEIN-RELATED"/>
    <property type="match status" value="1"/>
</dbReference>
<dbReference type="InterPro" id="IPR032675">
    <property type="entry name" value="LRR_dom_sf"/>
</dbReference>
<organism evidence="2">
    <name type="scientific">Glycine max</name>
    <name type="common">Soybean</name>
    <name type="synonym">Glycine hispida</name>
    <dbReference type="NCBI Taxonomy" id="3847"/>
    <lineage>
        <taxon>Eukaryota</taxon>
        <taxon>Viridiplantae</taxon>
        <taxon>Streptophyta</taxon>
        <taxon>Embryophyta</taxon>
        <taxon>Tracheophyta</taxon>
        <taxon>Spermatophyta</taxon>
        <taxon>Magnoliopsida</taxon>
        <taxon>eudicotyledons</taxon>
        <taxon>Gunneridae</taxon>
        <taxon>Pentapetalae</taxon>
        <taxon>rosids</taxon>
        <taxon>fabids</taxon>
        <taxon>Fabales</taxon>
        <taxon>Fabaceae</taxon>
        <taxon>Papilionoideae</taxon>
        <taxon>50 kb inversion clade</taxon>
        <taxon>NPAAA clade</taxon>
        <taxon>indigoferoid/millettioid clade</taxon>
        <taxon>Phaseoleae</taxon>
        <taxon>Glycine</taxon>
        <taxon>Glycine subgen. Soja</taxon>
    </lineage>
</organism>
<feature type="domain" description="FBD" evidence="1">
    <location>
        <begin position="195"/>
        <end position="267"/>
    </location>
</feature>
<reference evidence="2 3" key="1">
    <citation type="journal article" date="2010" name="Nature">
        <title>Genome sequence of the palaeopolyploid soybean.</title>
        <authorList>
            <person name="Schmutz J."/>
            <person name="Cannon S.B."/>
            <person name="Schlueter J."/>
            <person name="Ma J."/>
            <person name="Mitros T."/>
            <person name="Nelson W."/>
            <person name="Hyten D.L."/>
            <person name="Song Q."/>
            <person name="Thelen J.J."/>
            <person name="Cheng J."/>
            <person name="Xu D."/>
            <person name="Hellsten U."/>
            <person name="May G.D."/>
            <person name="Yu Y."/>
            <person name="Sakurai T."/>
            <person name="Umezawa T."/>
            <person name="Bhattacharyya M.K."/>
            <person name="Sandhu D."/>
            <person name="Valliyodan B."/>
            <person name="Lindquist E."/>
            <person name="Peto M."/>
            <person name="Grant D."/>
            <person name="Shu S."/>
            <person name="Goodstein D."/>
            <person name="Barry K."/>
            <person name="Futrell-Griggs M."/>
            <person name="Abernathy B."/>
            <person name="Du J."/>
            <person name="Tian Z."/>
            <person name="Zhu L."/>
            <person name="Gill N."/>
            <person name="Joshi T."/>
            <person name="Libault M."/>
            <person name="Sethuraman A."/>
            <person name="Zhang X.-C."/>
            <person name="Shinozaki K."/>
            <person name="Nguyen H.T."/>
            <person name="Wing R.A."/>
            <person name="Cregan P."/>
            <person name="Specht J."/>
            <person name="Grimwood J."/>
            <person name="Rokhsar D."/>
            <person name="Stacey G."/>
            <person name="Shoemaker R.C."/>
            <person name="Jackson S.A."/>
        </authorList>
    </citation>
    <scope>NUCLEOTIDE SEQUENCE</scope>
    <source>
        <strain evidence="3">cv. Williams 82</strain>
        <tissue evidence="2">Callus</tissue>
    </source>
</reference>
<dbReference type="Gramene" id="KRH23383">
    <property type="protein sequence ID" value="KRH23383"/>
    <property type="gene ID" value="GLYMA_13G353900"/>
</dbReference>
<evidence type="ECO:0000259" key="1">
    <source>
        <dbReference type="SMART" id="SM00579"/>
    </source>
</evidence>
<keyword evidence="4" id="KW-1185">Reference proteome</keyword>
<dbReference type="SUPFAM" id="SSF52047">
    <property type="entry name" value="RNI-like"/>
    <property type="match status" value="1"/>
</dbReference>
<gene>
    <name evidence="2" type="ORF">GLYMA_13G353900</name>
</gene>
<dbReference type="SUPFAM" id="SSF81383">
    <property type="entry name" value="F-box domain"/>
    <property type="match status" value="1"/>
</dbReference>
<dbReference type="CDD" id="cd22160">
    <property type="entry name" value="F-box_AtFBL13-like"/>
    <property type="match status" value="1"/>
</dbReference>
<dbReference type="PANTHER" id="PTHR31900:SF34">
    <property type="entry name" value="EMB|CAB62440.1-RELATED"/>
    <property type="match status" value="1"/>
</dbReference>
<reference evidence="3" key="2">
    <citation type="submission" date="2018-02" db="UniProtKB">
        <authorList>
            <consortium name="EnsemblPlants"/>
        </authorList>
    </citation>
    <scope>IDENTIFICATION</scope>
    <source>
        <strain evidence="3">Williams 82</strain>
    </source>
</reference>
<dbReference type="Proteomes" id="UP000008827">
    <property type="component" value="Chromosome 13"/>
</dbReference>
<dbReference type="PaxDb" id="3847-GLYMA13G43041.1"/>
<evidence type="ECO:0000313" key="3">
    <source>
        <dbReference type="EnsemblPlants" id="KRH23383"/>
    </source>
</evidence>
<evidence type="ECO:0000313" key="2">
    <source>
        <dbReference type="EMBL" id="KRH23383.1"/>
    </source>
</evidence>
<dbReference type="EnsemblPlants" id="KRH23383">
    <property type="protein sequence ID" value="KRH23383"/>
    <property type="gene ID" value="GLYMA_13G353900"/>
</dbReference>
<dbReference type="AlphaFoldDB" id="K7M3R2"/>